<dbReference type="InterPro" id="IPR043502">
    <property type="entry name" value="DNA/RNA_pol_sf"/>
</dbReference>
<keyword evidence="2" id="KW-1185">Reference proteome</keyword>
<accession>A0A1Q3AUN8</accession>
<evidence type="ECO:0000313" key="2">
    <source>
        <dbReference type="Proteomes" id="UP000187406"/>
    </source>
</evidence>
<gene>
    <name evidence="1" type="ORF">CFOL_v3_02895</name>
</gene>
<dbReference type="CDD" id="cd09272">
    <property type="entry name" value="RNase_HI_RT_Ty1"/>
    <property type="match status" value="1"/>
</dbReference>
<proteinExistence type="predicted"/>
<organism evidence="1 2">
    <name type="scientific">Cephalotus follicularis</name>
    <name type="common">Albany pitcher plant</name>
    <dbReference type="NCBI Taxonomy" id="3775"/>
    <lineage>
        <taxon>Eukaryota</taxon>
        <taxon>Viridiplantae</taxon>
        <taxon>Streptophyta</taxon>
        <taxon>Embryophyta</taxon>
        <taxon>Tracheophyta</taxon>
        <taxon>Spermatophyta</taxon>
        <taxon>Magnoliopsida</taxon>
        <taxon>eudicotyledons</taxon>
        <taxon>Gunneridae</taxon>
        <taxon>Pentapetalae</taxon>
        <taxon>rosids</taxon>
        <taxon>fabids</taxon>
        <taxon>Oxalidales</taxon>
        <taxon>Cephalotaceae</taxon>
        <taxon>Cephalotus</taxon>
    </lineage>
</organism>
<dbReference type="InParanoid" id="A0A1Q3AUN8"/>
<dbReference type="PANTHER" id="PTHR11439">
    <property type="entry name" value="GAG-POL-RELATED RETROTRANSPOSON"/>
    <property type="match status" value="1"/>
</dbReference>
<dbReference type="EMBL" id="BDDD01000108">
    <property type="protein sequence ID" value="GAV59364.1"/>
    <property type="molecule type" value="Genomic_DNA"/>
</dbReference>
<dbReference type="AlphaFoldDB" id="A0A1Q3AUN8"/>
<dbReference type="PANTHER" id="PTHR11439:SF511">
    <property type="match status" value="1"/>
</dbReference>
<dbReference type="OrthoDB" id="1108410at2759"/>
<sequence>MITDDPIYEDIGGYQRLVGILIYLTITRPDICYAVQMVSQFMHSPKQSHMDAALRILRYLKKEPGLGILMCTENNMKLTAYYDSDWAACPMTRKSLSGYCIKLGDSLISWKSKKQATISKSSVEAEYRAMASITCEVVWILGVLTDMGVTRIKPASLYCYNKNALHIAANPMYHERTKHIEIDCHLVREKIQQGIIKIEYVGTHEQPANVLTKALGKRQHIHLISKLGVLNIYNTTSLRGSVKD</sequence>
<evidence type="ECO:0008006" key="3">
    <source>
        <dbReference type="Google" id="ProtNLM"/>
    </source>
</evidence>
<protein>
    <recommendedName>
        <fullName evidence="3">RVT_2 domain-containing protein</fullName>
    </recommendedName>
</protein>
<name>A0A1Q3AUN8_CEPFO</name>
<dbReference type="SUPFAM" id="SSF56672">
    <property type="entry name" value="DNA/RNA polymerases"/>
    <property type="match status" value="1"/>
</dbReference>
<reference evidence="2" key="1">
    <citation type="submission" date="2016-04" db="EMBL/GenBank/DDBJ databases">
        <title>Cephalotus genome sequencing.</title>
        <authorList>
            <person name="Fukushima K."/>
            <person name="Hasebe M."/>
            <person name="Fang X."/>
        </authorList>
    </citation>
    <scope>NUCLEOTIDE SEQUENCE [LARGE SCALE GENOMIC DNA]</scope>
    <source>
        <strain evidence="2">cv. St1</strain>
    </source>
</reference>
<dbReference type="Proteomes" id="UP000187406">
    <property type="component" value="Unassembled WGS sequence"/>
</dbReference>
<evidence type="ECO:0000313" key="1">
    <source>
        <dbReference type="EMBL" id="GAV59364.1"/>
    </source>
</evidence>
<comment type="caution">
    <text evidence="1">The sequence shown here is derived from an EMBL/GenBank/DDBJ whole genome shotgun (WGS) entry which is preliminary data.</text>
</comment>